<dbReference type="Proteomes" id="UP000244073">
    <property type="component" value="Unassembled WGS sequence"/>
</dbReference>
<dbReference type="VEuPathDB" id="FungiDB:P175DRAFT_0124069"/>
<reference evidence="1 2" key="1">
    <citation type="journal article" date="2018" name="Proc. Natl. Acad. Sci. U.S.A.">
        <title>Linking secondary metabolites to gene clusters through genome sequencing of six diverse Aspergillus species.</title>
        <authorList>
            <person name="Kaerboelling I."/>
            <person name="Vesth T.C."/>
            <person name="Frisvad J.C."/>
            <person name="Nybo J.L."/>
            <person name="Theobald S."/>
            <person name="Kuo A."/>
            <person name="Bowyer P."/>
            <person name="Matsuda Y."/>
            <person name="Mondo S."/>
            <person name="Lyhne E.K."/>
            <person name="Kogle M.E."/>
            <person name="Clum A."/>
            <person name="Lipzen A."/>
            <person name="Salamov A."/>
            <person name="Ngan C.Y."/>
            <person name="Daum C."/>
            <person name="Chiniquy J."/>
            <person name="Barry K."/>
            <person name="LaButti K."/>
            <person name="Haridas S."/>
            <person name="Simmons B.A."/>
            <person name="Magnuson J.K."/>
            <person name="Mortensen U.H."/>
            <person name="Larsen T.O."/>
            <person name="Grigoriev I.V."/>
            <person name="Baker S.E."/>
            <person name="Andersen M.R."/>
        </authorList>
    </citation>
    <scope>NUCLEOTIDE SEQUENCE [LARGE SCALE GENOMIC DNA]</scope>
    <source>
        <strain evidence="1 2">IBT 24754</strain>
    </source>
</reference>
<dbReference type="AlphaFoldDB" id="A0A2T5LKU9"/>
<comment type="caution">
    <text evidence="1">The sequence shown here is derived from an EMBL/GenBank/DDBJ whole genome shotgun (WGS) entry which is preliminary data.</text>
</comment>
<dbReference type="EMBL" id="MSFN02000014">
    <property type="protein sequence ID" value="PTU16914.1"/>
    <property type="molecule type" value="Genomic_DNA"/>
</dbReference>
<name>A0A2T5LKU9_9EURO</name>
<dbReference type="RefSeq" id="XP_040748331.1">
    <property type="nucleotide sequence ID" value="XM_040892384.1"/>
</dbReference>
<feature type="non-terminal residue" evidence="1">
    <location>
        <position position="88"/>
    </location>
</feature>
<proteinExistence type="predicted"/>
<accession>A0A2T5LKU9</accession>
<dbReference type="GeneID" id="63809266"/>
<evidence type="ECO:0000313" key="1">
    <source>
        <dbReference type="EMBL" id="PTU16914.1"/>
    </source>
</evidence>
<organism evidence="1 2">
    <name type="scientific">Aspergillus ochraceoroseus IBT 24754</name>
    <dbReference type="NCBI Taxonomy" id="1392256"/>
    <lineage>
        <taxon>Eukaryota</taxon>
        <taxon>Fungi</taxon>
        <taxon>Dikarya</taxon>
        <taxon>Ascomycota</taxon>
        <taxon>Pezizomycotina</taxon>
        <taxon>Eurotiomycetes</taxon>
        <taxon>Eurotiomycetidae</taxon>
        <taxon>Eurotiales</taxon>
        <taxon>Aspergillaceae</taxon>
        <taxon>Aspergillus</taxon>
        <taxon>Aspergillus subgen. Nidulantes</taxon>
    </lineage>
</organism>
<gene>
    <name evidence="1" type="ORF">P175DRAFT_0124069</name>
</gene>
<evidence type="ECO:0000313" key="2">
    <source>
        <dbReference type="Proteomes" id="UP000244073"/>
    </source>
</evidence>
<protein>
    <submittedName>
        <fullName evidence="1">Uncharacterized protein</fullName>
    </submittedName>
</protein>
<feature type="non-terminal residue" evidence="1">
    <location>
        <position position="1"/>
    </location>
</feature>
<sequence>AISSGIFRVIYPDAKLACVPFFCLNLARALFLDIIFPVLRFPCIKTKLVLAVIIFRRYWCNALAGGLFLEQPVVKPSLEKCFLELLQD</sequence>